<keyword evidence="2" id="KW-0812">Transmembrane</keyword>
<protein>
    <submittedName>
        <fullName evidence="3">Uncharacterized protein</fullName>
    </submittedName>
</protein>
<organism evidence="3 4">
    <name type="scientific">Eucalyptus globulus</name>
    <name type="common">Tasmanian blue gum</name>
    <dbReference type="NCBI Taxonomy" id="34317"/>
    <lineage>
        <taxon>Eukaryota</taxon>
        <taxon>Viridiplantae</taxon>
        <taxon>Streptophyta</taxon>
        <taxon>Embryophyta</taxon>
        <taxon>Tracheophyta</taxon>
        <taxon>Spermatophyta</taxon>
        <taxon>Magnoliopsida</taxon>
        <taxon>eudicotyledons</taxon>
        <taxon>Gunneridae</taxon>
        <taxon>Pentapetalae</taxon>
        <taxon>rosids</taxon>
        <taxon>malvids</taxon>
        <taxon>Myrtales</taxon>
        <taxon>Myrtaceae</taxon>
        <taxon>Myrtoideae</taxon>
        <taxon>Eucalypteae</taxon>
        <taxon>Eucalyptus</taxon>
    </lineage>
</organism>
<sequence>MLFRIINPSLPSLKEQIRLDAASAGHSYKHAAPSASIFLFSVPTHSTMASQLEQQPTTTTTTPQQPLMMYPYNVQGQPPPTSRPHSDGSFGGVFIVLAVVVLVSAVACCLGRFCGRRHEKPKAVTKKKAVKAGAAASSGGARFPKEVDIEFGFDHKNLRTANRPVRYGEYKGNNNSKPGSDGGFTLDFKKGNKTMPSNDYDFEPRVGP</sequence>
<gene>
    <name evidence="3" type="ORF">ACJRO7_012561</name>
</gene>
<reference evidence="3 4" key="1">
    <citation type="submission" date="2024-11" db="EMBL/GenBank/DDBJ databases">
        <title>Chromosome-level genome assembly of Eucalyptus globulus Labill. provides insights into its genome evolution.</title>
        <authorList>
            <person name="Li X."/>
        </authorList>
    </citation>
    <scope>NUCLEOTIDE SEQUENCE [LARGE SCALE GENOMIC DNA]</scope>
    <source>
        <strain evidence="3">CL2024</strain>
        <tissue evidence="3">Fresh tender leaves</tissue>
    </source>
</reference>
<dbReference type="PANTHER" id="PTHR33429:SF7">
    <property type="entry name" value="OS02G0708000 PROTEIN"/>
    <property type="match status" value="1"/>
</dbReference>
<name>A0ABD3LPI7_EUCGL</name>
<accession>A0ABD3LPI7</accession>
<keyword evidence="2" id="KW-0472">Membrane</keyword>
<evidence type="ECO:0000313" key="4">
    <source>
        <dbReference type="Proteomes" id="UP001634007"/>
    </source>
</evidence>
<dbReference type="AlphaFoldDB" id="A0ABD3LPI7"/>
<dbReference type="EMBL" id="JBJKBG010000002">
    <property type="protein sequence ID" value="KAL3751746.1"/>
    <property type="molecule type" value="Genomic_DNA"/>
</dbReference>
<evidence type="ECO:0000256" key="2">
    <source>
        <dbReference type="SAM" id="Phobius"/>
    </source>
</evidence>
<feature type="region of interest" description="Disordered" evidence="1">
    <location>
        <begin position="164"/>
        <end position="208"/>
    </location>
</feature>
<dbReference type="PANTHER" id="PTHR33429">
    <property type="entry name" value="OS02G0708000 PROTEIN-RELATED"/>
    <property type="match status" value="1"/>
</dbReference>
<proteinExistence type="predicted"/>
<keyword evidence="4" id="KW-1185">Reference proteome</keyword>
<comment type="caution">
    <text evidence="3">The sequence shown here is derived from an EMBL/GenBank/DDBJ whole genome shotgun (WGS) entry which is preliminary data.</text>
</comment>
<evidence type="ECO:0000256" key="1">
    <source>
        <dbReference type="SAM" id="MobiDB-lite"/>
    </source>
</evidence>
<keyword evidence="2" id="KW-1133">Transmembrane helix</keyword>
<feature type="transmembrane region" description="Helical" evidence="2">
    <location>
        <begin position="90"/>
        <end position="113"/>
    </location>
</feature>
<dbReference type="Proteomes" id="UP001634007">
    <property type="component" value="Unassembled WGS sequence"/>
</dbReference>
<evidence type="ECO:0000313" key="3">
    <source>
        <dbReference type="EMBL" id="KAL3751746.1"/>
    </source>
</evidence>